<dbReference type="EMBL" id="OZ034831">
    <property type="protein sequence ID" value="CAL1688642.1"/>
    <property type="molecule type" value="Genomic_DNA"/>
</dbReference>
<protein>
    <recommendedName>
        <fullName evidence="3">DUF4817 domain-containing protein</fullName>
    </recommendedName>
</protein>
<dbReference type="PANTHER" id="PTHR47326">
    <property type="entry name" value="TRANSPOSABLE ELEMENT TC3 TRANSPOSASE-LIKE PROTEIN"/>
    <property type="match status" value="1"/>
</dbReference>
<dbReference type="Gene3D" id="3.30.420.10">
    <property type="entry name" value="Ribonuclease H-like superfamily/Ribonuclease H"/>
    <property type="match status" value="1"/>
</dbReference>
<gene>
    <name evidence="1" type="ORF">LPLAT_LOCUS13667</name>
</gene>
<reference evidence="1" key="1">
    <citation type="submission" date="2024-04" db="EMBL/GenBank/DDBJ databases">
        <authorList>
            <consortium name="Molecular Ecology Group"/>
        </authorList>
    </citation>
    <scope>NUCLEOTIDE SEQUENCE</scope>
</reference>
<dbReference type="InterPro" id="IPR036397">
    <property type="entry name" value="RNaseH_sf"/>
</dbReference>
<name>A0AAV2P8H3_9HYME</name>
<dbReference type="GO" id="GO:0003676">
    <property type="term" value="F:nucleic acid binding"/>
    <property type="evidence" value="ECO:0007669"/>
    <property type="project" value="InterPro"/>
</dbReference>
<evidence type="ECO:0000313" key="2">
    <source>
        <dbReference type="Proteomes" id="UP001497644"/>
    </source>
</evidence>
<keyword evidence="2" id="KW-1185">Reference proteome</keyword>
<proteinExistence type="predicted"/>
<dbReference type="Proteomes" id="UP001497644">
    <property type="component" value="Chromosome 8"/>
</dbReference>
<evidence type="ECO:0000313" key="1">
    <source>
        <dbReference type="EMBL" id="CAL1688642.1"/>
    </source>
</evidence>
<accession>A0AAV2P8H3</accession>
<dbReference type="PANTHER" id="PTHR47326:SF1">
    <property type="entry name" value="HTH PSQ-TYPE DOMAIN-CONTAINING PROTEIN"/>
    <property type="match status" value="1"/>
</dbReference>
<dbReference type="AlphaFoldDB" id="A0AAV2P8H3"/>
<sequence length="353" mass="41117">MAAVNDSVDMLLVLGECQGNYRRASELYAVRYPERPTKSHMAFKRMKDRLRRHNSFQLPLQERIRPTTNNNNAINVLAAVAVNPHLSTRQISRDSGISKSSVSRILRNNRMHPYHISLHQELTGNDFIQRVNFCNWMQEKLAQDDTFLSKILFSDEATFSNIGAVNRHNMHFWSSVNPRWIQTVQYQHRWSLNVWCGILGDYLIGPHFFDTTLNGNTYTNFLLNKLPLLLEDIPLALRLIMWFQQDGAPPHYARPSRNALNILYPNRWIGRGSLTHWPPRSPDITPLDFFLWGFIKQKVFSTKPTTPDDMKERIRQACADVTPQMLAEVRRSLHNRINKCLEVNGNNFEHLLQ</sequence>
<evidence type="ECO:0008006" key="3">
    <source>
        <dbReference type="Google" id="ProtNLM"/>
    </source>
</evidence>
<organism evidence="1 2">
    <name type="scientific">Lasius platythorax</name>
    <dbReference type="NCBI Taxonomy" id="488582"/>
    <lineage>
        <taxon>Eukaryota</taxon>
        <taxon>Metazoa</taxon>
        <taxon>Ecdysozoa</taxon>
        <taxon>Arthropoda</taxon>
        <taxon>Hexapoda</taxon>
        <taxon>Insecta</taxon>
        <taxon>Pterygota</taxon>
        <taxon>Neoptera</taxon>
        <taxon>Endopterygota</taxon>
        <taxon>Hymenoptera</taxon>
        <taxon>Apocrita</taxon>
        <taxon>Aculeata</taxon>
        <taxon>Formicoidea</taxon>
        <taxon>Formicidae</taxon>
        <taxon>Formicinae</taxon>
        <taxon>Lasius</taxon>
        <taxon>Lasius</taxon>
    </lineage>
</organism>